<evidence type="ECO:0000256" key="2">
    <source>
        <dbReference type="SAM" id="SignalP"/>
    </source>
</evidence>
<name>A0A6A6J0J6_9PLEO</name>
<organism evidence="3 4">
    <name type="scientific">Trematosphaeria pertusa</name>
    <dbReference type="NCBI Taxonomy" id="390896"/>
    <lineage>
        <taxon>Eukaryota</taxon>
        <taxon>Fungi</taxon>
        <taxon>Dikarya</taxon>
        <taxon>Ascomycota</taxon>
        <taxon>Pezizomycotina</taxon>
        <taxon>Dothideomycetes</taxon>
        <taxon>Pleosporomycetidae</taxon>
        <taxon>Pleosporales</taxon>
        <taxon>Massarineae</taxon>
        <taxon>Trematosphaeriaceae</taxon>
        <taxon>Trematosphaeria</taxon>
    </lineage>
</organism>
<feature type="region of interest" description="Disordered" evidence="1">
    <location>
        <begin position="184"/>
        <end position="212"/>
    </location>
</feature>
<dbReference type="Proteomes" id="UP000800094">
    <property type="component" value="Unassembled WGS sequence"/>
</dbReference>
<keyword evidence="4" id="KW-1185">Reference proteome</keyword>
<dbReference type="GeneID" id="54585116"/>
<keyword evidence="2" id="KW-0732">Signal</keyword>
<accession>A0A6A6J0J6</accession>
<dbReference type="EMBL" id="ML987189">
    <property type="protein sequence ID" value="KAF2256028.1"/>
    <property type="molecule type" value="Genomic_DNA"/>
</dbReference>
<dbReference type="AlphaFoldDB" id="A0A6A6J0J6"/>
<feature type="chain" id="PRO_5025604945" evidence="2">
    <location>
        <begin position="19"/>
        <end position="212"/>
    </location>
</feature>
<dbReference type="OrthoDB" id="3791760at2759"/>
<gene>
    <name evidence="3" type="ORF">BU26DRAFT_545480</name>
</gene>
<sequence length="212" mass="22788">MKLNLLPTLALLASLTSATTIRNHFKSNCKGGSLLYRNVAPNTCCSALRHNPPRGCPSAHFAGAPAHAIVAGWQRTRDGRNCGALKKRANTGAGHKKCIGISPSRGQFAGTSWTRGAASKRDEGDPTMSQDEGLQVDEGEKCTATVQPDAVILDDGHMYRVEGMEEGLLDALYEMAVNGTTQADLPASYDRFEEDPQGVQERLADMQGEEED</sequence>
<reference evidence="3" key="1">
    <citation type="journal article" date="2020" name="Stud. Mycol.">
        <title>101 Dothideomycetes genomes: a test case for predicting lifestyles and emergence of pathogens.</title>
        <authorList>
            <person name="Haridas S."/>
            <person name="Albert R."/>
            <person name="Binder M."/>
            <person name="Bloem J."/>
            <person name="Labutti K."/>
            <person name="Salamov A."/>
            <person name="Andreopoulos B."/>
            <person name="Baker S."/>
            <person name="Barry K."/>
            <person name="Bills G."/>
            <person name="Bluhm B."/>
            <person name="Cannon C."/>
            <person name="Castanera R."/>
            <person name="Culley D."/>
            <person name="Daum C."/>
            <person name="Ezra D."/>
            <person name="Gonzalez J."/>
            <person name="Henrissat B."/>
            <person name="Kuo A."/>
            <person name="Liang C."/>
            <person name="Lipzen A."/>
            <person name="Lutzoni F."/>
            <person name="Magnuson J."/>
            <person name="Mondo S."/>
            <person name="Nolan M."/>
            <person name="Ohm R."/>
            <person name="Pangilinan J."/>
            <person name="Park H.-J."/>
            <person name="Ramirez L."/>
            <person name="Alfaro M."/>
            <person name="Sun H."/>
            <person name="Tritt A."/>
            <person name="Yoshinaga Y."/>
            <person name="Zwiers L.-H."/>
            <person name="Turgeon B."/>
            <person name="Goodwin S."/>
            <person name="Spatafora J."/>
            <person name="Crous P."/>
            <person name="Grigoriev I."/>
        </authorList>
    </citation>
    <scope>NUCLEOTIDE SEQUENCE</scope>
    <source>
        <strain evidence="3">CBS 122368</strain>
    </source>
</reference>
<evidence type="ECO:0000256" key="1">
    <source>
        <dbReference type="SAM" id="MobiDB-lite"/>
    </source>
</evidence>
<evidence type="ECO:0000313" key="3">
    <source>
        <dbReference type="EMBL" id="KAF2256028.1"/>
    </source>
</evidence>
<proteinExistence type="predicted"/>
<protein>
    <submittedName>
        <fullName evidence="3">Uncharacterized protein</fullName>
    </submittedName>
</protein>
<feature type="signal peptide" evidence="2">
    <location>
        <begin position="1"/>
        <end position="18"/>
    </location>
</feature>
<feature type="region of interest" description="Disordered" evidence="1">
    <location>
        <begin position="110"/>
        <end position="135"/>
    </location>
</feature>
<evidence type="ECO:0000313" key="4">
    <source>
        <dbReference type="Proteomes" id="UP000800094"/>
    </source>
</evidence>
<dbReference type="RefSeq" id="XP_033691032.1">
    <property type="nucleotide sequence ID" value="XM_033831786.1"/>
</dbReference>